<dbReference type="Proteomes" id="UP000054886">
    <property type="component" value="Unassembled WGS sequence"/>
</dbReference>
<name>A0A0W0CRE4_CANGB</name>
<dbReference type="GO" id="GO:0000785">
    <property type="term" value="C:chromatin"/>
    <property type="evidence" value="ECO:0007669"/>
    <property type="project" value="TreeGrafter"/>
</dbReference>
<evidence type="ECO:0000256" key="5">
    <source>
        <dbReference type="ARBA" id="ARBA00022771"/>
    </source>
</evidence>
<dbReference type="GO" id="GO:0005634">
    <property type="term" value="C:nucleus"/>
    <property type="evidence" value="ECO:0007669"/>
    <property type="project" value="UniProtKB-SubCell"/>
</dbReference>
<proteinExistence type="predicted"/>
<dbReference type="SMART" id="SM00355">
    <property type="entry name" value="ZnF_C2H2"/>
    <property type="match status" value="2"/>
</dbReference>
<dbReference type="InterPro" id="IPR013087">
    <property type="entry name" value="Znf_C2H2_type"/>
</dbReference>
<feature type="compositionally biased region" description="Low complexity" evidence="9">
    <location>
        <begin position="211"/>
        <end position="238"/>
    </location>
</feature>
<reference evidence="11 12" key="1">
    <citation type="submission" date="2015-10" db="EMBL/GenBank/DDBJ databases">
        <title>Draft genomes sequences of Candida glabrata isolates 1A, 1B, 2A, 2B, 3A and 3B.</title>
        <authorList>
            <person name="Haavelsrud O.E."/>
            <person name="Gaustad P."/>
        </authorList>
    </citation>
    <scope>NUCLEOTIDE SEQUENCE [LARGE SCALE GENOMIC DNA]</scope>
    <source>
        <strain evidence="11">910700640</strain>
    </source>
</reference>
<dbReference type="GO" id="GO:0005667">
    <property type="term" value="C:transcription regulator complex"/>
    <property type="evidence" value="ECO:0007669"/>
    <property type="project" value="TreeGrafter"/>
</dbReference>
<dbReference type="PROSITE" id="PS50157">
    <property type="entry name" value="ZINC_FINGER_C2H2_2"/>
    <property type="match status" value="2"/>
</dbReference>
<sequence length="463" mass="51252">MLHARIENPDVMASPIYYQKPLSPALTIDSIRITQSSPLSTAALGRHASFSSASSSIGTPYYGTNHVSPTSNSRLDYFFETRHQASAYFQLSPIQRQHCTLIPSLERKSSVEDSLIHKLNRNTLEYFSKPVSHGSPSNLSPTEIPMHHDVQSNYTTLPVIHTTKCTSNCCSNGVSDGNLAAPSYFIQQPVSIVCNDYGKTNIPNIIHRPGSNSSDNSISDIRTSQRPSARPSISSISSDVSSNFKINERLTSAQSATPVPVKENISQAQLEEDRLNSDEILSLTKIAKEATAMVTLASSVPLESDTQHLNVGKSEKEGMPNYVRSRSLSVLSSAGVSLPSSQPQKPKTKRSKSLTVPCKTKISASPQKHKKHGQSRKSKLQQKKHSISSLCNSDDIELRRKYLCKVCGKGFTTSGHLARHNRIHTGEKRHVCPYEGCGQRFNRHDNCLQHYKTHLKRLKEYMV</sequence>
<dbReference type="VEuPathDB" id="FungiDB:GVI51_K11913"/>
<keyword evidence="2" id="KW-0678">Repressor</keyword>
<dbReference type="Gene3D" id="3.30.160.60">
    <property type="entry name" value="Classic Zinc Finger"/>
    <property type="match status" value="2"/>
</dbReference>
<feature type="domain" description="C2H2-type" evidence="10">
    <location>
        <begin position="402"/>
        <end position="429"/>
    </location>
</feature>
<evidence type="ECO:0000256" key="7">
    <source>
        <dbReference type="ARBA" id="ARBA00023242"/>
    </source>
</evidence>
<dbReference type="VEuPathDB" id="FungiDB:B1J91_K12078g"/>
<organism evidence="11 12">
    <name type="scientific">Candida glabrata</name>
    <name type="common">Yeast</name>
    <name type="synonym">Torulopsis glabrata</name>
    <dbReference type="NCBI Taxonomy" id="5478"/>
    <lineage>
        <taxon>Eukaryota</taxon>
        <taxon>Fungi</taxon>
        <taxon>Dikarya</taxon>
        <taxon>Ascomycota</taxon>
        <taxon>Saccharomycotina</taxon>
        <taxon>Saccharomycetes</taxon>
        <taxon>Saccharomycetales</taxon>
        <taxon>Saccharomycetaceae</taxon>
        <taxon>Nakaseomyces</taxon>
    </lineage>
</organism>
<dbReference type="VEuPathDB" id="FungiDB:GWK60_K11847"/>
<evidence type="ECO:0000256" key="1">
    <source>
        <dbReference type="ARBA" id="ARBA00004123"/>
    </source>
</evidence>
<dbReference type="InterPro" id="IPR036236">
    <property type="entry name" value="Znf_C2H2_sf"/>
</dbReference>
<evidence type="ECO:0000313" key="12">
    <source>
        <dbReference type="Proteomes" id="UP000054886"/>
    </source>
</evidence>
<dbReference type="GO" id="GO:0043709">
    <property type="term" value="P:cell adhesion involved in single-species biofilm formation"/>
    <property type="evidence" value="ECO:0007669"/>
    <property type="project" value="UniProtKB-ARBA"/>
</dbReference>
<dbReference type="PANTHER" id="PTHR14003">
    <property type="entry name" value="TRANSCRIPTIONAL REPRESSOR PROTEIN YY"/>
    <property type="match status" value="1"/>
</dbReference>
<keyword evidence="7" id="KW-0539">Nucleus</keyword>
<dbReference type="PROSITE" id="PS00028">
    <property type="entry name" value="ZINC_FINGER_C2H2_1"/>
    <property type="match status" value="2"/>
</dbReference>
<gene>
    <name evidence="11" type="ORF">AO440_003759</name>
</gene>
<evidence type="ECO:0000256" key="4">
    <source>
        <dbReference type="ARBA" id="ARBA00022737"/>
    </source>
</evidence>
<dbReference type="GO" id="GO:0000122">
    <property type="term" value="P:negative regulation of transcription by RNA polymerase II"/>
    <property type="evidence" value="ECO:0007669"/>
    <property type="project" value="UniProtKB-ARBA"/>
</dbReference>
<feature type="region of interest" description="Disordered" evidence="9">
    <location>
        <begin position="204"/>
        <end position="238"/>
    </location>
</feature>
<dbReference type="GO" id="GO:2000218">
    <property type="term" value="P:negative regulation of invasive growth in response to glucose limitation"/>
    <property type="evidence" value="ECO:0007669"/>
    <property type="project" value="UniProtKB-ARBA"/>
</dbReference>
<dbReference type="GO" id="GO:2000221">
    <property type="term" value="P:negative regulation of pseudohyphal growth"/>
    <property type="evidence" value="ECO:0007669"/>
    <property type="project" value="UniProtKB-ARBA"/>
</dbReference>
<evidence type="ECO:0000256" key="3">
    <source>
        <dbReference type="ARBA" id="ARBA00022723"/>
    </source>
</evidence>
<evidence type="ECO:0000259" key="10">
    <source>
        <dbReference type="PROSITE" id="PS50157"/>
    </source>
</evidence>
<evidence type="ECO:0000256" key="2">
    <source>
        <dbReference type="ARBA" id="ARBA00022491"/>
    </source>
</evidence>
<comment type="subcellular location">
    <subcellularLocation>
        <location evidence="1">Nucleus</location>
    </subcellularLocation>
</comment>
<keyword evidence="5 8" id="KW-0863">Zinc-finger</keyword>
<dbReference type="FunFam" id="3.30.160.60:FF:001382">
    <property type="entry name" value="Transcriptional repressor"/>
    <property type="match status" value="1"/>
</dbReference>
<evidence type="ECO:0000256" key="9">
    <source>
        <dbReference type="SAM" id="MobiDB-lite"/>
    </source>
</evidence>
<feature type="domain" description="C2H2-type" evidence="10">
    <location>
        <begin position="430"/>
        <end position="454"/>
    </location>
</feature>
<dbReference type="GO" id="GO:0000978">
    <property type="term" value="F:RNA polymerase II cis-regulatory region sequence-specific DNA binding"/>
    <property type="evidence" value="ECO:0007669"/>
    <property type="project" value="TreeGrafter"/>
</dbReference>
<protein>
    <submittedName>
        <fullName evidence="11">Transcriptional regulator NRG1</fullName>
    </submittedName>
</protein>
<evidence type="ECO:0000313" key="11">
    <source>
        <dbReference type="EMBL" id="KTB02150.1"/>
    </source>
</evidence>
<evidence type="ECO:0000256" key="6">
    <source>
        <dbReference type="ARBA" id="ARBA00022833"/>
    </source>
</evidence>
<dbReference type="GO" id="GO:0008270">
    <property type="term" value="F:zinc ion binding"/>
    <property type="evidence" value="ECO:0007669"/>
    <property type="project" value="UniProtKB-KW"/>
</dbReference>
<feature type="region of interest" description="Disordered" evidence="9">
    <location>
        <begin position="334"/>
        <end position="386"/>
    </location>
</feature>
<keyword evidence="6" id="KW-0862">Zinc</keyword>
<keyword evidence="4" id="KW-0677">Repeat</keyword>
<feature type="compositionally biased region" description="Basic residues" evidence="9">
    <location>
        <begin position="367"/>
        <end position="386"/>
    </location>
</feature>
<dbReference type="Pfam" id="PF00096">
    <property type="entry name" value="zf-C2H2"/>
    <property type="match status" value="1"/>
</dbReference>
<dbReference type="VEuPathDB" id="FungiDB:CAGL0K12078g"/>
<keyword evidence="3" id="KW-0479">Metal-binding</keyword>
<dbReference type="EMBL" id="LLZZ01000126">
    <property type="protein sequence ID" value="KTB02150.1"/>
    <property type="molecule type" value="Genomic_DNA"/>
</dbReference>
<dbReference type="SUPFAM" id="SSF57667">
    <property type="entry name" value="beta-beta-alpha zinc fingers"/>
    <property type="match status" value="1"/>
</dbReference>
<dbReference type="GO" id="GO:0000981">
    <property type="term" value="F:DNA-binding transcription factor activity, RNA polymerase II-specific"/>
    <property type="evidence" value="ECO:0007669"/>
    <property type="project" value="TreeGrafter"/>
</dbReference>
<accession>A0A0W0CRE4</accession>
<dbReference type="AlphaFoldDB" id="A0A0W0CRE4"/>
<comment type="caution">
    <text evidence="11">The sequence shown here is derived from an EMBL/GenBank/DDBJ whole genome shotgun (WGS) entry which is preliminary data.</text>
</comment>
<evidence type="ECO:0000256" key="8">
    <source>
        <dbReference type="PROSITE-ProRule" id="PRU00042"/>
    </source>
</evidence>
<dbReference type="PANTHER" id="PTHR14003:SF19">
    <property type="entry name" value="YY2 TRANSCRIPTION FACTOR"/>
    <property type="match status" value="1"/>
</dbReference>